<dbReference type="RefSeq" id="WP_204008819.1">
    <property type="nucleotide sequence ID" value="NZ_BOOZ01000022.1"/>
</dbReference>
<dbReference type="EMBL" id="BOOZ01000022">
    <property type="protein sequence ID" value="GIJ10527.1"/>
    <property type="molecule type" value="Genomic_DNA"/>
</dbReference>
<feature type="transmembrane region" description="Helical" evidence="1">
    <location>
        <begin position="336"/>
        <end position="353"/>
    </location>
</feature>
<feature type="transmembrane region" description="Helical" evidence="1">
    <location>
        <begin position="359"/>
        <end position="379"/>
    </location>
</feature>
<comment type="caution">
    <text evidence="2">The sequence shown here is derived from an EMBL/GenBank/DDBJ whole genome shotgun (WGS) entry which is preliminary data.</text>
</comment>
<feature type="transmembrane region" description="Helical" evidence="1">
    <location>
        <begin position="21"/>
        <end position="38"/>
    </location>
</feature>
<feature type="transmembrane region" description="Helical" evidence="1">
    <location>
        <begin position="50"/>
        <end position="69"/>
    </location>
</feature>
<dbReference type="InterPro" id="IPR010640">
    <property type="entry name" value="Low_temperature_requirement_A"/>
</dbReference>
<feature type="transmembrane region" description="Helical" evidence="1">
    <location>
        <begin position="231"/>
        <end position="252"/>
    </location>
</feature>
<feature type="transmembrane region" description="Helical" evidence="1">
    <location>
        <begin position="109"/>
        <end position="129"/>
    </location>
</feature>
<keyword evidence="1" id="KW-0472">Membrane</keyword>
<accession>A0ABQ4HY20</accession>
<proteinExistence type="predicted"/>
<name>A0ABQ4HY20_9ACTN</name>
<feature type="transmembrane region" description="Helical" evidence="1">
    <location>
        <begin position="81"/>
        <end position="103"/>
    </location>
</feature>
<dbReference type="Proteomes" id="UP000647017">
    <property type="component" value="Unassembled WGS sequence"/>
</dbReference>
<feature type="transmembrane region" description="Helical" evidence="1">
    <location>
        <begin position="273"/>
        <end position="295"/>
    </location>
</feature>
<feature type="transmembrane region" description="Helical" evidence="1">
    <location>
        <begin position="141"/>
        <end position="158"/>
    </location>
</feature>
<keyword evidence="1" id="KW-1133">Transmembrane helix</keyword>
<sequence length="387" mass="41961">MSRELPARLLRRREVSRRASFLELFFDLAFILALNRLSRALEDDLSVGGAFRTALLLAAIWWVWFVTAWSTDWFEPRTPLITTLLIWVMFGGMLMAAAAPTAYAGHALVFAGAYVAIHLGRAALLLPALHGHPLQLRTLRVAIWFAVSGVLWLTGAFVGPAQVVLWTVAVVLDYSMARLRWPTPALGRSSWENLQIIGEHLSERYQQIFIIALGELILTAGITYSQHGFDVGRSLAFALMFINAVSLGRLYLVPGGMRLGAAIEALGPPGSRLGLLAGYLHLVMIAGVLATGVGSRLMIIEPFSHDPAAIVVMGSGPALFLTGWILFALAVQGRISWHRVIGMAAILVAVAAAHEQSLLVNSAIVTGLLILIAHGDTLARRARRPSS</sequence>
<evidence type="ECO:0000313" key="2">
    <source>
        <dbReference type="EMBL" id="GIJ10527.1"/>
    </source>
</evidence>
<protein>
    <submittedName>
        <fullName evidence="2">Membrane protein</fullName>
    </submittedName>
</protein>
<feature type="transmembrane region" description="Helical" evidence="1">
    <location>
        <begin position="307"/>
        <end position="329"/>
    </location>
</feature>
<dbReference type="PANTHER" id="PTHR36840">
    <property type="entry name" value="BLL5714 PROTEIN"/>
    <property type="match status" value="1"/>
</dbReference>
<keyword evidence="1" id="KW-0812">Transmembrane</keyword>
<evidence type="ECO:0000313" key="3">
    <source>
        <dbReference type="Proteomes" id="UP000647017"/>
    </source>
</evidence>
<keyword evidence="3" id="KW-1185">Reference proteome</keyword>
<dbReference type="PANTHER" id="PTHR36840:SF1">
    <property type="entry name" value="BLL5714 PROTEIN"/>
    <property type="match status" value="1"/>
</dbReference>
<reference evidence="2 3" key="1">
    <citation type="submission" date="2021-01" db="EMBL/GenBank/DDBJ databases">
        <title>Whole genome shotgun sequence of Verrucosispora andamanensis NBRC 109075.</title>
        <authorList>
            <person name="Komaki H."/>
            <person name="Tamura T."/>
        </authorList>
    </citation>
    <scope>NUCLEOTIDE SEQUENCE [LARGE SCALE GENOMIC DNA]</scope>
    <source>
        <strain evidence="2 3">NBRC 109075</strain>
    </source>
</reference>
<organism evidence="2 3">
    <name type="scientific">Micromonospora andamanensis</name>
    <dbReference type="NCBI Taxonomy" id="1287068"/>
    <lineage>
        <taxon>Bacteria</taxon>
        <taxon>Bacillati</taxon>
        <taxon>Actinomycetota</taxon>
        <taxon>Actinomycetes</taxon>
        <taxon>Micromonosporales</taxon>
        <taxon>Micromonosporaceae</taxon>
        <taxon>Micromonospora</taxon>
    </lineage>
</organism>
<dbReference type="Pfam" id="PF06772">
    <property type="entry name" value="LtrA"/>
    <property type="match status" value="1"/>
</dbReference>
<gene>
    <name evidence="2" type="ORF">Van01_37410</name>
</gene>
<evidence type="ECO:0000256" key="1">
    <source>
        <dbReference type="SAM" id="Phobius"/>
    </source>
</evidence>